<keyword evidence="5 6" id="KW-0472">Membrane</keyword>
<evidence type="ECO:0000259" key="7">
    <source>
        <dbReference type="Pfam" id="PF09335"/>
    </source>
</evidence>
<keyword evidence="3 6" id="KW-0812">Transmembrane</keyword>
<evidence type="ECO:0000256" key="5">
    <source>
        <dbReference type="ARBA" id="ARBA00023136"/>
    </source>
</evidence>
<evidence type="ECO:0000313" key="8">
    <source>
        <dbReference type="EMBL" id="XFO72746.1"/>
    </source>
</evidence>
<feature type="transmembrane region" description="Helical" evidence="6">
    <location>
        <begin position="49"/>
        <end position="68"/>
    </location>
</feature>
<comment type="caution">
    <text evidence="6">Lacks conserved residue(s) required for the propagation of feature annotation.</text>
</comment>
<feature type="domain" description="VTT" evidence="7">
    <location>
        <begin position="78"/>
        <end position="195"/>
    </location>
</feature>
<dbReference type="EMBL" id="CP155571">
    <property type="protein sequence ID" value="XFO72746.1"/>
    <property type="molecule type" value="Genomic_DNA"/>
</dbReference>
<evidence type="ECO:0000256" key="6">
    <source>
        <dbReference type="RuleBase" id="RU366058"/>
    </source>
</evidence>
<feature type="transmembrane region" description="Helical" evidence="6">
    <location>
        <begin position="170"/>
        <end position="192"/>
    </location>
</feature>
<evidence type="ECO:0000256" key="4">
    <source>
        <dbReference type="ARBA" id="ARBA00022989"/>
    </source>
</evidence>
<reference evidence="8" key="1">
    <citation type="submission" date="2024-05" db="EMBL/GenBank/DDBJ databases">
        <title>Isolation and characterization of Sporomusa carbonis sp. nov., a carboxydotrophic hydrogenogen in the genus of Sporomusa isolated from a charcoal burning pile.</title>
        <authorList>
            <person name="Boeer T."/>
            <person name="Rosenbaum F."/>
            <person name="Eysell L."/>
            <person name="Mueller V."/>
            <person name="Daniel R."/>
            <person name="Poehlein A."/>
        </authorList>
    </citation>
    <scope>NUCLEOTIDE SEQUENCE [LARGE SCALE GENOMIC DNA]</scope>
    <source>
        <strain evidence="8">DSM 3132</strain>
    </source>
</reference>
<dbReference type="InterPro" id="IPR032816">
    <property type="entry name" value="VTT_dom"/>
</dbReference>
<proteinExistence type="inferred from homology"/>
<feature type="transmembrane region" description="Helical" evidence="6">
    <location>
        <begin position="138"/>
        <end position="158"/>
    </location>
</feature>
<accession>A0ABZ3J4A7</accession>
<feature type="transmembrane region" description="Helical" evidence="6">
    <location>
        <begin position="6"/>
        <end position="28"/>
    </location>
</feature>
<gene>
    <name evidence="8" type="primary">ydjZ_2</name>
    <name evidence="8" type="ORF">SPACI_027990</name>
</gene>
<dbReference type="Pfam" id="PF09335">
    <property type="entry name" value="VTT_dom"/>
    <property type="match status" value="1"/>
</dbReference>
<sequence>MTCPKINYMVLLTRIGVLGLAIAAYFCFPGVQEFATEGITYLKHRNFGGLRQFILSYGLWAPVTSIALMTLQSIVPLVPGLIITISNAWIFGWKYGALYSWFGALLGAALDFGIARWYGRPVVERFISAKFLNFTDRFFKRHGIFAVFITRLVPLIPFKVISYGAGLTQLTLYEFAAATAIGQTPAIILYSILGQNLSHSVKSVVMITSLLVLAGLVVYYYRSTIERYFTSYNDK</sequence>
<evidence type="ECO:0000313" key="9">
    <source>
        <dbReference type="Proteomes" id="UP000216052"/>
    </source>
</evidence>
<dbReference type="Proteomes" id="UP000216052">
    <property type="component" value="Chromosome"/>
</dbReference>
<organism evidence="8 9">
    <name type="scientific">Sporomusa acidovorans (strain ATCC 49682 / DSM 3132 / Mol)</name>
    <dbReference type="NCBI Taxonomy" id="1123286"/>
    <lineage>
        <taxon>Bacteria</taxon>
        <taxon>Bacillati</taxon>
        <taxon>Bacillota</taxon>
        <taxon>Negativicutes</taxon>
        <taxon>Selenomonadales</taxon>
        <taxon>Sporomusaceae</taxon>
        <taxon>Sporomusa</taxon>
    </lineage>
</organism>
<evidence type="ECO:0000256" key="3">
    <source>
        <dbReference type="ARBA" id="ARBA00022692"/>
    </source>
</evidence>
<feature type="transmembrane region" description="Helical" evidence="6">
    <location>
        <begin position="74"/>
        <end position="91"/>
    </location>
</feature>
<feature type="transmembrane region" description="Helical" evidence="6">
    <location>
        <begin position="98"/>
        <end position="118"/>
    </location>
</feature>
<keyword evidence="4 6" id="KW-1133">Transmembrane helix</keyword>
<comment type="similarity">
    <text evidence="6">Belongs to the TVP38/TMEM64 family.</text>
</comment>
<keyword evidence="2 6" id="KW-1003">Cell membrane</keyword>
<name>A0ABZ3J4A7_SPOA4</name>
<comment type="subcellular location">
    <subcellularLocation>
        <location evidence="1 6">Cell membrane</location>
        <topology evidence="1 6">Multi-pass membrane protein</topology>
    </subcellularLocation>
</comment>
<evidence type="ECO:0000256" key="1">
    <source>
        <dbReference type="ARBA" id="ARBA00004651"/>
    </source>
</evidence>
<feature type="transmembrane region" description="Helical" evidence="6">
    <location>
        <begin position="204"/>
        <end position="221"/>
    </location>
</feature>
<protein>
    <recommendedName>
        <fullName evidence="6">TVP38/TMEM64 family membrane protein</fullName>
    </recommendedName>
</protein>
<dbReference type="PANTHER" id="PTHR12677:SF59">
    <property type="entry name" value="GOLGI APPARATUS MEMBRANE PROTEIN TVP38-RELATED"/>
    <property type="match status" value="1"/>
</dbReference>
<keyword evidence="9" id="KW-1185">Reference proteome</keyword>
<dbReference type="PANTHER" id="PTHR12677">
    <property type="entry name" value="GOLGI APPARATUS MEMBRANE PROTEIN TVP38-RELATED"/>
    <property type="match status" value="1"/>
</dbReference>
<evidence type="ECO:0000256" key="2">
    <source>
        <dbReference type="ARBA" id="ARBA00022475"/>
    </source>
</evidence>
<dbReference type="InterPro" id="IPR015414">
    <property type="entry name" value="TMEM64"/>
</dbReference>